<dbReference type="Gene3D" id="1.10.260.40">
    <property type="entry name" value="lambda repressor-like DNA-binding domains"/>
    <property type="match status" value="1"/>
</dbReference>
<keyword evidence="1" id="KW-0238">DNA-binding</keyword>
<keyword evidence="3" id="KW-1185">Reference proteome</keyword>
<dbReference type="PANTHER" id="PTHR36924:SF1">
    <property type="entry name" value="ANTITOXIN HIGA-1"/>
    <property type="match status" value="1"/>
</dbReference>
<dbReference type="InterPro" id="IPR001387">
    <property type="entry name" value="Cro/C1-type_HTH"/>
</dbReference>
<dbReference type="KEGG" id="ssal:SPISAL_08070"/>
<dbReference type="GO" id="GO:0003677">
    <property type="term" value="F:DNA binding"/>
    <property type="evidence" value="ECO:0007669"/>
    <property type="project" value="UniProtKB-KW"/>
</dbReference>
<dbReference type="HOGENOM" id="CLU_2013833_0_0_6"/>
<dbReference type="RefSeq" id="WP_016354015.1">
    <property type="nucleotide sequence ID" value="NC_021291.1"/>
</dbReference>
<dbReference type="Proteomes" id="UP000017881">
    <property type="component" value="Chromosome"/>
</dbReference>
<dbReference type="InterPro" id="IPR013430">
    <property type="entry name" value="Toxin_antidote_HigA"/>
</dbReference>
<dbReference type="EMBL" id="CP005963">
    <property type="protein sequence ID" value="AGM41708.1"/>
    <property type="molecule type" value="Genomic_DNA"/>
</dbReference>
<organism evidence="2 3">
    <name type="scientific">Spiribacter salinus M19-40</name>
    <dbReference type="NCBI Taxonomy" id="1260251"/>
    <lineage>
        <taxon>Bacteria</taxon>
        <taxon>Pseudomonadati</taxon>
        <taxon>Pseudomonadota</taxon>
        <taxon>Gammaproteobacteria</taxon>
        <taxon>Chromatiales</taxon>
        <taxon>Ectothiorhodospiraceae</taxon>
        <taxon>Spiribacter</taxon>
    </lineage>
</organism>
<evidence type="ECO:0008006" key="4">
    <source>
        <dbReference type="Google" id="ProtNLM"/>
    </source>
</evidence>
<name>R4VQJ4_9GAMM</name>
<dbReference type="OrthoDB" id="9793869at2"/>
<protein>
    <recommendedName>
        <fullName evidence="4">Addiction module antidote protein, HigA family</fullName>
    </recommendedName>
</protein>
<evidence type="ECO:0000313" key="3">
    <source>
        <dbReference type="Proteomes" id="UP000017881"/>
    </source>
</evidence>
<evidence type="ECO:0000256" key="1">
    <source>
        <dbReference type="ARBA" id="ARBA00023125"/>
    </source>
</evidence>
<dbReference type="InterPro" id="IPR010982">
    <property type="entry name" value="Lambda_DNA-bd_dom_sf"/>
</dbReference>
<accession>R4VQJ4</accession>
<sequence length="123" mass="13944">MTGFAPLDGDKRPDAVDQALAPIPPGEVLTDQFMRPRSIRPTLLARAIRVPVNRITEIQCGRRRITAQTALLFARYFSTSPEFWMRLQMEYDLRAARLSRSTRAHLLDISRHVPLPPGHKAKG</sequence>
<dbReference type="CDD" id="cd00093">
    <property type="entry name" value="HTH_XRE"/>
    <property type="match status" value="1"/>
</dbReference>
<dbReference type="NCBIfam" id="TIGR02607">
    <property type="entry name" value="antidote_HigA"/>
    <property type="match status" value="1"/>
</dbReference>
<dbReference type="AlphaFoldDB" id="R4VQJ4"/>
<dbReference type="eggNOG" id="COG3093">
    <property type="taxonomic scope" value="Bacteria"/>
</dbReference>
<dbReference type="SUPFAM" id="SSF47413">
    <property type="entry name" value="lambda repressor-like DNA-binding domains"/>
    <property type="match status" value="1"/>
</dbReference>
<gene>
    <name evidence="2" type="ORF">SPISAL_08070</name>
</gene>
<dbReference type="PANTHER" id="PTHR36924">
    <property type="entry name" value="ANTITOXIN HIGA-1"/>
    <property type="match status" value="1"/>
</dbReference>
<proteinExistence type="predicted"/>
<evidence type="ECO:0000313" key="2">
    <source>
        <dbReference type="EMBL" id="AGM41708.1"/>
    </source>
</evidence>
<reference evidence="2 3" key="1">
    <citation type="journal article" date="2013" name="Genome Announc.">
        <title>Draft Genome of Spiribacter salinus M19-40, an Abundant Gammaproteobacterium in Aquatic Hypersaline Environments.</title>
        <authorList>
            <person name="Leon M.J."/>
            <person name="Ghai R."/>
            <person name="Fernandez A.B."/>
            <person name="Sanchez-Porro C."/>
            <person name="Rodriguez-Valera F."/>
            <person name="Ventosa A."/>
        </authorList>
    </citation>
    <scope>NUCLEOTIDE SEQUENCE [LARGE SCALE GENOMIC DNA]</scope>
    <source>
        <strain evidence="2">M19-40</strain>
    </source>
</reference>